<dbReference type="InterPro" id="IPR000467">
    <property type="entry name" value="G_patch_dom"/>
</dbReference>
<dbReference type="OMA" id="QGWDQEH"/>
<reference evidence="3" key="2">
    <citation type="submission" date="2025-08" db="UniProtKB">
        <authorList>
            <consortium name="Ensembl"/>
        </authorList>
    </citation>
    <scope>IDENTIFICATION</scope>
</reference>
<feature type="region of interest" description="Disordered" evidence="1">
    <location>
        <begin position="337"/>
        <end position="360"/>
    </location>
</feature>
<dbReference type="GeneTree" id="ENSGT00390000003292"/>
<protein>
    <submittedName>
        <fullName evidence="3">G-patch domain and ankyrin repeats 1</fullName>
    </submittedName>
</protein>
<dbReference type="InterPro" id="IPR002110">
    <property type="entry name" value="Ankyrin_rpt"/>
</dbReference>
<evidence type="ECO:0000313" key="3">
    <source>
        <dbReference type="Ensembl" id="ENSMLUP00000008568.2"/>
    </source>
</evidence>
<dbReference type="AlphaFoldDB" id="G1PDL7"/>
<dbReference type="FunCoup" id="G1PDL7">
    <property type="interactions" value="2914"/>
</dbReference>
<feature type="region of interest" description="Disordered" evidence="1">
    <location>
        <begin position="74"/>
        <end position="117"/>
    </location>
</feature>
<dbReference type="EMBL" id="AAPE02050101">
    <property type="status" value="NOT_ANNOTATED_CDS"/>
    <property type="molecule type" value="Genomic_DNA"/>
</dbReference>
<reference evidence="3 4" key="1">
    <citation type="journal article" date="2011" name="Nature">
        <title>A high-resolution map of human evolutionary constraint using 29 mammals.</title>
        <authorList>
            <person name="Lindblad-Toh K."/>
            <person name="Garber M."/>
            <person name="Zuk O."/>
            <person name="Lin M.F."/>
            <person name="Parker B.J."/>
            <person name="Washietl S."/>
            <person name="Kheradpour P."/>
            <person name="Ernst J."/>
            <person name="Jordan G."/>
            <person name="Mauceli E."/>
            <person name="Ward L.D."/>
            <person name="Lowe C.B."/>
            <person name="Holloway A.K."/>
            <person name="Clamp M."/>
            <person name="Gnerre S."/>
            <person name="Alfoldi J."/>
            <person name="Beal K."/>
            <person name="Chang J."/>
            <person name="Clawson H."/>
            <person name="Cuff J."/>
            <person name="Di Palma F."/>
            <person name="Fitzgerald S."/>
            <person name="Flicek P."/>
            <person name="Guttman M."/>
            <person name="Hubisz M.J."/>
            <person name="Jaffe D.B."/>
            <person name="Jungreis I."/>
            <person name="Kent W.J."/>
            <person name="Kostka D."/>
            <person name="Lara M."/>
            <person name="Martins A.L."/>
            <person name="Massingham T."/>
            <person name="Moltke I."/>
            <person name="Raney B.J."/>
            <person name="Rasmussen M.D."/>
            <person name="Robinson J."/>
            <person name="Stark A."/>
            <person name="Vilella A.J."/>
            <person name="Wen J."/>
            <person name="Xie X."/>
            <person name="Zody M.C."/>
            <person name="Baldwin J."/>
            <person name="Bloom T."/>
            <person name="Chin C.W."/>
            <person name="Heiman D."/>
            <person name="Nicol R."/>
            <person name="Nusbaum C."/>
            <person name="Young S."/>
            <person name="Wilkinson J."/>
            <person name="Worley K.C."/>
            <person name="Kovar C.L."/>
            <person name="Muzny D.M."/>
            <person name="Gibbs R.A."/>
            <person name="Cree A."/>
            <person name="Dihn H.H."/>
            <person name="Fowler G."/>
            <person name="Jhangiani S."/>
            <person name="Joshi V."/>
            <person name="Lee S."/>
            <person name="Lewis L.R."/>
            <person name="Nazareth L.V."/>
            <person name="Okwuonu G."/>
            <person name="Santibanez J."/>
            <person name="Warren W.C."/>
            <person name="Mardis E.R."/>
            <person name="Weinstock G.M."/>
            <person name="Wilson R.K."/>
            <person name="Delehaunty K."/>
            <person name="Dooling D."/>
            <person name="Fronik C."/>
            <person name="Fulton L."/>
            <person name="Fulton B."/>
            <person name="Graves T."/>
            <person name="Minx P."/>
            <person name="Sodergren E."/>
            <person name="Birney E."/>
            <person name="Margulies E.H."/>
            <person name="Herrero J."/>
            <person name="Green E.D."/>
            <person name="Haussler D."/>
            <person name="Siepel A."/>
            <person name="Goldman N."/>
            <person name="Pollard K.S."/>
            <person name="Pedersen J.S."/>
            <person name="Lander E.S."/>
            <person name="Kellis M."/>
        </authorList>
    </citation>
    <scope>NUCLEOTIDE SEQUENCE [LARGE SCALE GENOMIC DNA]</scope>
</reference>
<dbReference type="InterPro" id="IPR036770">
    <property type="entry name" value="Ankyrin_rpt-contain_sf"/>
</dbReference>
<dbReference type="PANTHER" id="PTHR20923">
    <property type="entry name" value="BAT4 PROTEIN-RELATED"/>
    <property type="match status" value="1"/>
</dbReference>
<evidence type="ECO:0000259" key="2">
    <source>
        <dbReference type="PROSITE" id="PS50174"/>
    </source>
</evidence>
<feature type="compositionally biased region" description="Polar residues" evidence="1">
    <location>
        <begin position="75"/>
        <end position="87"/>
    </location>
</feature>
<name>G1PDL7_MYOLU</name>
<dbReference type="InterPro" id="IPR039146">
    <property type="entry name" value="GPANK1"/>
</dbReference>
<keyword evidence="4" id="KW-1185">Reference proteome</keyword>
<feature type="domain" description="G-patch" evidence="2">
    <location>
        <begin position="275"/>
        <end position="321"/>
    </location>
</feature>
<dbReference type="GO" id="GO:0003676">
    <property type="term" value="F:nucleic acid binding"/>
    <property type="evidence" value="ECO:0007669"/>
    <property type="project" value="InterPro"/>
</dbReference>
<dbReference type="Pfam" id="PF13637">
    <property type="entry name" value="Ank_4"/>
    <property type="match status" value="1"/>
</dbReference>
<dbReference type="SMART" id="SM00443">
    <property type="entry name" value="G_patch"/>
    <property type="match status" value="1"/>
</dbReference>
<reference evidence="3" key="3">
    <citation type="submission" date="2025-09" db="UniProtKB">
        <authorList>
            <consortium name="Ensembl"/>
        </authorList>
    </citation>
    <scope>IDENTIFICATION</scope>
</reference>
<dbReference type="Gene3D" id="1.25.40.20">
    <property type="entry name" value="Ankyrin repeat-containing domain"/>
    <property type="match status" value="1"/>
</dbReference>
<dbReference type="InParanoid" id="G1PDL7"/>
<sequence length="376" mass="41394">LQGSLFSHVSSSPCLVSFLKLSQAMSRPSLITFTPATDPSDFWKDGQQQSQAEELEPTLDGAAARAFYEALIGDESSTPEPQRSQPEPASERKRKKRRMMREAATEASGGHGQRRSLEAADKMTHRILRAAQEGDLAELRRLLDPQEAGGAGGNVNARDAFWWTPLMCAARAGQGAAVRYLLGRGAAWVGVCELGGRDAAQLAEEAGFPEVARMVRESHGETRSPGNRSSQSPSTQYCEMCDAYFQDSNHCTSTAHLLSLSRDLRNPSLHFGMPTSSPGFKLLLRAGWEPGKGLGPWGKGRVNPIPTVLKRDQEGLGYGSASQPRVTHFLAQDTRAVAGRERAPQAATLSRREERRQRDKDRAWERDLRTYMNLEF</sequence>
<dbReference type="HOGENOM" id="CLU_048068_0_0_1"/>
<feature type="compositionally biased region" description="Basic and acidic residues" evidence="1">
    <location>
        <begin position="350"/>
        <end position="360"/>
    </location>
</feature>
<gene>
    <name evidence="3" type="primary">GPANK1</name>
</gene>
<dbReference type="STRING" id="59463.ENSMLUP00000008568"/>
<dbReference type="Ensembl" id="ENSMLUT00000009402.2">
    <property type="protein sequence ID" value="ENSMLUP00000008568.2"/>
    <property type="gene ID" value="ENSMLUG00000009408.2"/>
</dbReference>
<organism evidence="3 4">
    <name type="scientific">Myotis lucifugus</name>
    <name type="common">Little brown bat</name>
    <dbReference type="NCBI Taxonomy" id="59463"/>
    <lineage>
        <taxon>Eukaryota</taxon>
        <taxon>Metazoa</taxon>
        <taxon>Chordata</taxon>
        <taxon>Craniata</taxon>
        <taxon>Vertebrata</taxon>
        <taxon>Euteleostomi</taxon>
        <taxon>Mammalia</taxon>
        <taxon>Eutheria</taxon>
        <taxon>Laurasiatheria</taxon>
        <taxon>Chiroptera</taxon>
        <taxon>Yangochiroptera</taxon>
        <taxon>Vespertilionidae</taxon>
        <taxon>Myotis</taxon>
    </lineage>
</organism>
<proteinExistence type="predicted"/>
<dbReference type="SUPFAM" id="SSF48403">
    <property type="entry name" value="Ankyrin repeat"/>
    <property type="match status" value="1"/>
</dbReference>
<dbReference type="PROSITE" id="PS50174">
    <property type="entry name" value="G_PATCH"/>
    <property type="match status" value="1"/>
</dbReference>
<dbReference type="Proteomes" id="UP000001074">
    <property type="component" value="Unassembled WGS sequence"/>
</dbReference>
<dbReference type="Pfam" id="PF01585">
    <property type="entry name" value="G-patch"/>
    <property type="match status" value="1"/>
</dbReference>
<evidence type="ECO:0000256" key="1">
    <source>
        <dbReference type="SAM" id="MobiDB-lite"/>
    </source>
</evidence>
<dbReference type="PANTHER" id="PTHR20923:SF1">
    <property type="entry name" value="G PATCH DOMAIN AND ANKYRIN REPEAT-CONTAINING PROTEIN 1"/>
    <property type="match status" value="1"/>
</dbReference>
<accession>G1PDL7</accession>
<dbReference type="eggNOG" id="KOG2384">
    <property type="taxonomic scope" value="Eukaryota"/>
</dbReference>
<evidence type="ECO:0000313" key="4">
    <source>
        <dbReference type="Proteomes" id="UP000001074"/>
    </source>
</evidence>